<protein>
    <submittedName>
        <fullName evidence="2">Helix-turn-helix transcriptional regulator</fullName>
    </submittedName>
</protein>
<feature type="domain" description="HTH luxR-type" evidence="1">
    <location>
        <begin position="54"/>
        <end position="116"/>
    </location>
</feature>
<name>A0ABV5XRD6_9NOCA</name>
<dbReference type="RefSeq" id="WP_378377215.1">
    <property type="nucleotide sequence ID" value="NZ_JBHMAS010000102.1"/>
</dbReference>
<gene>
    <name evidence="2" type="ORF">ACFFQ6_35615</name>
</gene>
<dbReference type="Gene3D" id="1.10.10.10">
    <property type="entry name" value="Winged helix-like DNA-binding domain superfamily/Winged helix DNA-binding domain"/>
    <property type="match status" value="1"/>
</dbReference>
<dbReference type="Pfam" id="PF00196">
    <property type="entry name" value="GerE"/>
    <property type="match status" value="1"/>
</dbReference>
<dbReference type="SUPFAM" id="SSF46894">
    <property type="entry name" value="C-terminal effector domain of the bipartite response regulators"/>
    <property type="match status" value="1"/>
</dbReference>
<dbReference type="InterPro" id="IPR000792">
    <property type="entry name" value="Tscrpt_reg_LuxR_C"/>
</dbReference>
<accession>A0ABV5XRD6</accession>
<dbReference type="EMBL" id="JBHMAS010000102">
    <property type="protein sequence ID" value="MFB9785030.1"/>
    <property type="molecule type" value="Genomic_DNA"/>
</dbReference>
<comment type="caution">
    <text evidence="2">The sequence shown here is derived from an EMBL/GenBank/DDBJ whole genome shotgun (WGS) entry which is preliminary data.</text>
</comment>
<dbReference type="Proteomes" id="UP001589587">
    <property type="component" value="Unassembled WGS sequence"/>
</dbReference>
<dbReference type="InterPro" id="IPR036388">
    <property type="entry name" value="WH-like_DNA-bd_sf"/>
</dbReference>
<keyword evidence="3" id="KW-1185">Reference proteome</keyword>
<reference evidence="2 3" key="1">
    <citation type="submission" date="2024-09" db="EMBL/GenBank/DDBJ databases">
        <authorList>
            <person name="Sun Q."/>
            <person name="Mori K."/>
        </authorList>
    </citation>
    <scope>NUCLEOTIDE SEQUENCE [LARGE SCALE GENOMIC DNA]</scope>
    <source>
        <strain evidence="2 3">JCM 11411</strain>
    </source>
</reference>
<evidence type="ECO:0000313" key="3">
    <source>
        <dbReference type="Proteomes" id="UP001589587"/>
    </source>
</evidence>
<evidence type="ECO:0000259" key="1">
    <source>
        <dbReference type="SMART" id="SM00421"/>
    </source>
</evidence>
<proteinExistence type="predicted"/>
<sequence length="127" mass="14378">MGRGIDVWGNDQLRLTFTWYEDGTVGESVIPLDERRTKLMTVTVENCMAQDPVGPSLSDREVEVLREWLLSDSKSRVAQNLYISVGTVGTHLSRIREKYADVGRKAPTKCELLVRAIQDRIVTIDEL</sequence>
<dbReference type="SMART" id="SM00421">
    <property type="entry name" value="HTH_LUXR"/>
    <property type="match status" value="1"/>
</dbReference>
<evidence type="ECO:0000313" key="2">
    <source>
        <dbReference type="EMBL" id="MFB9785030.1"/>
    </source>
</evidence>
<dbReference type="InterPro" id="IPR016032">
    <property type="entry name" value="Sig_transdc_resp-reg_C-effctor"/>
</dbReference>
<organism evidence="2 3">
    <name type="scientific">Rhodococcus baikonurensis</name>
    <dbReference type="NCBI Taxonomy" id="172041"/>
    <lineage>
        <taxon>Bacteria</taxon>
        <taxon>Bacillati</taxon>
        <taxon>Actinomycetota</taxon>
        <taxon>Actinomycetes</taxon>
        <taxon>Mycobacteriales</taxon>
        <taxon>Nocardiaceae</taxon>
        <taxon>Rhodococcus</taxon>
        <taxon>Rhodococcus erythropolis group</taxon>
    </lineage>
</organism>